<organism evidence="13 14">
    <name type="scientific">Lactococcus termiticola</name>
    <dbReference type="NCBI Taxonomy" id="2169526"/>
    <lineage>
        <taxon>Bacteria</taxon>
        <taxon>Bacillati</taxon>
        <taxon>Bacillota</taxon>
        <taxon>Bacilli</taxon>
        <taxon>Lactobacillales</taxon>
        <taxon>Streptococcaceae</taxon>
        <taxon>Lactococcus</taxon>
    </lineage>
</organism>
<feature type="binding site" evidence="10">
    <location>
        <position position="289"/>
    </location>
    <ligand>
        <name>UDP-N-acetyl-alpha-D-glucosamine</name>
        <dbReference type="ChEBI" id="CHEBI:57705"/>
    </ligand>
</feature>
<evidence type="ECO:0000313" key="13">
    <source>
        <dbReference type="EMBL" id="GBG96649.1"/>
    </source>
</evidence>
<dbReference type="Gene3D" id="3.40.50.2000">
    <property type="entry name" value="Glycogen Phosphorylase B"/>
    <property type="match status" value="2"/>
</dbReference>
<dbReference type="NCBIfam" id="TIGR01133">
    <property type="entry name" value="murG"/>
    <property type="match status" value="1"/>
</dbReference>
<dbReference type="InterPro" id="IPR007235">
    <property type="entry name" value="Glyco_trans_28_C"/>
</dbReference>
<keyword evidence="6 10" id="KW-0573">Peptidoglycan synthesis</keyword>
<dbReference type="OrthoDB" id="9808936at2"/>
<evidence type="ECO:0000256" key="5">
    <source>
        <dbReference type="ARBA" id="ARBA00022960"/>
    </source>
</evidence>
<evidence type="ECO:0000256" key="7">
    <source>
        <dbReference type="ARBA" id="ARBA00023136"/>
    </source>
</evidence>
<evidence type="ECO:0000256" key="4">
    <source>
        <dbReference type="ARBA" id="ARBA00022679"/>
    </source>
</evidence>
<comment type="caution">
    <text evidence="13">The sequence shown here is derived from an EMBL/GenBank/DDBJ whole genome shotgun (WGS) entry which is preliminary data.</text>
</comment>
<dbReference type="GO" id="GO:0009252">
    <property type="term" value="P:peptidoglycan biosynthetic process"/>
    <property type="evidence" value="ECO:0007669"/>
    <property type="project" value="UniProtKB-UniRule"/>
</dbReference>
<evidence type="ECO:0000313" key="14">
    <source>
        <dbReference type="Proteomes" id="UP000245021"/>
    </source>
</evidence>
<dbReference type="HAMAP" id="MF_00033">
    <property type="entry name" value="MurG"/>
    <property type="match status" value="1"/>
</dbReference>
<dbReference type="SUPFAM" id="SSF53756">
    <property type="entry name" value="UDP-Glycosyltransferase/glycogen phosphorylase"/>
    <property type="match status" value="1"/>
</dbReference>
<dbReference type="Pfam" id="PF04101">
    <property type="entry name" value="Glyco_tran_28_C"/>
    <property type="match status" value="1"/>
</dbReference>
<accession>A0A2R5HF18</accession>
<evidence type="ECO:0000256" key="9">
    <source>
        <dbReference type="ARBA" id="ARBA00023316"/>
    </source>
</evidence>
<feature type="binding site" evidence="10">
    <location>
        <position position="244"/>
    </location>
    <ligand>
        <name>UDP-N-acetyl-alpha-D-glucosamine</name>
        <dbReference type="ChEBI" id="CHEBI:57705"/>
    </ligand>
</feature>
<reference evidence="13 14" key="1">
    <citation type="journal article" date="2018" name="Genome Announc.">
        <title>Draft Genome Sequence of Lactococcus sp. Strain NtB2 (JCM 32569), Isolated from the Gut of the Higher Termite Nasutitermes takasagoensis.</title>
        <authorList>
            <person name="Noda S."/>
            <person name="Aihara C."/>
            <person name="Yuki M."/>
            <person name="Ohkuma M."/>
        </authorList>
    </citation>
    <scope>NUCLEOTIDE SEQUENCE [LARGE SCALE GENOMIC DNA]</scope>
    <source>
        <strain evidence="13 14">NtB2</strain>
    </source>
</reference>
<feature type="binding site" evidence="10">
    <location>
        <begin position="10"/>
        <end position="12"/>
    </location>
    <ligand>
        <name>UDP-N-acetyl-alpha-D-glucosamine</name>
        <dbReference type="ChEBI" id="CHEBI:57705"/>
    </ligand>
</feature>
<dbReference type="PANTHER" id="PTHR21015:SF22">
    <property type="entry name" value="GLYCOSYLTRANSFERASE"/>
    <property type="match status" value="1"/>
</dbReference>
<comment type="pathway">
    <text evidence="10">Cell wall biogenesis; peptidoglycan biosynthesis.</text>
</comment>
<evidence type="ECO:0000256" key="1">
    <source>
        <dbReference type="ARBA" id="ARBA00022475"/>
    </source>
</evidence>
<evidence type="ECO:0000256" key="3">
    <source>
        <dbReference type="ARBA" id="ARBA00022676"/>
    </source>
</evidence>
<evidence type="ECO:0000259" key="11">
    <source>
        <dbReference type="Pfam" id="PF03033"/>
    </source>
</evidence>
<dbReference type="UniPathway" id="UPA00219"/>
<dbReference type="InterPro" id="IPR004276">
    <property type="entry name" value="GlycoTrans_28_N"/>
</dbReference>
<keyword evidence="1 10" id="KW-1003">Cell membrane</keyword>
<evidence type="ECO:0000259" key="12">
    <source>
        <dbReference type="Pfam" id="PF04101"/>
    </source>
</evidence>
<dbReference type="CDD" id="cd03785">
    <property type="entry name" value="GT28_MurG"/>
    <property type="match status" value="1"/>
</dbReference>
<evidence type="ECO:0000256" key="6">
    <source>
        <dbReference type="ARBA" id="ARBA00022984"/>
    </source>
</evidence>
<keyword evidence="14" id="KW-1185">Reference proteome</keyword>
<dbReference type="GO" id="GO:0005975">
    <property type="term" value="P:carbohydrate metabolic process"/>
    <property type="evidence" value="ECO:0007669"/>
    <property type="project" value="InterPro"/>
</dbReference>
<dbReference type="EMBL" id="BFFO01000004">
    <property type="protein sequence ID" value="GBG96649.1"/>
    <property type="molecule type" value="Genomic_DNA"/>
</dbReference>
<dbReference type="Pfam" id="PF03033">
    <property type="entry name" value="Glyco_transf_28"/>
    <property type="match status" value="1"/>
</dbReference>
<dbReference type="EC" id="2.4.1.227" evidence="10"/>
<comment type="caution">
    <text evidence="10">Lacks conserved residue(s) required for the propagation of feature annotation.</text>
</comment>
<evidence type="ECO:0000256" key="10">
    <source>
        <dbReference type="HAMAP-Rule" id="MF_00033"/>
    </source>
</evidence>
<dbReference type="PANTHER" id="PTHR21015">
    <property type="entry name" value="UDP-N-ACETYLGLUCOSAMINE--N-ACETYLMURAMYL-(PENTAPEPTIDE) PYROPHOSPHORYL-UNDECAPRENOL N-ACETYLGLUCOSAMINE TRANSFERASE 1"/>
    <property type="match status" value="1"/>
</dbReference>
<feature type="domain" description="Glycosyltransferase family 28 N-terminal" evidence="11">
    <location>
        <begin position="4"/>
        <end position="142"/>
    </location>
</feature>
<keyword evidence="9 10" id="KW-0961">Cell wall biogenesis/degradation</keyword>
<dbReference type="AlphaFoldDB" id="A0A2R5HF18"/>
<comment type="subcellular location">
    <subcellularLocation>
        <location evidence="10">Cell membrane</location>
        <topology evidence="10">Peripheral membrane protein</topology>
        <orientation evidence="10">Cytoplasmic side</orientation>
    </subcellularLocation>
</comment>
<keyword evidence="2 10" id="KW-0132">Cell division</keyword>
<dbReference type="GO" id="GO:0050511">
    <property type="term" value="F:undecaprenyldiphospho-muramoylpentapeptide beta-N-acetylglucosaminyltransferase activity"/>
    <property type="evidence" value="ECO:0007669"/>
    <property type="project" value="UniProtKB-UniRule"/>
</dbReference>
<dbReference type="GO" id="GO:0008360">
    <property type="term" value="P:regulation of cell shape"/>
    <property type="evidence" value="ECO:0007669"/>
    <property type="project" value="UniProtKB-KW"/>
</dbReference>
<comment type="similarity">
    <text evidence="10">Belongs to the glycosyltransferase 28 family. MurG subfamily.</text>
</comment>
<dbReference type="InterPro" id="IPR006009">
    <property type="entry name" value="GlcNAc_MurG"/>
</dbReference>
<sequence length="357" mass="38996">MKLLVTGGGTGGHIYPALAFINYLKTQDENLEVLYVGTQKGLESKIVPQAGLAFKTVDIQGFRRSLSLENFRTVAKFLKSVGQAKKIIKDFAPDAVLGTGGYVAGPVVYAAAQLKIPTLIHEGNSYPGVTNRFLAKRVTKIAVGFHAAESYFPAEKTSFTGNPRAQEIADSAKVNQKFDQPTVVIFGGSRGALTLNEAFVSALPKLAEAPFKTIYASGEIYYEDYKETFEQYRDKENIEIQPYINNMIDLLSKSHLFLGRSGSTTIAEVTALGLPAIYVPSPNVTADQQTKNAQEYVDQGAAVIVKDAELTADKLVQAISEILENKVKYEEMHKASLLAGVPDASERLYQLLKEMVQ</sequence>
<evidence type="ECO:0000256" key="8">
    <source>
        <dbReference type="ARBA" id="ARBA00023306"/>
    </source>
</evidence>
<keyword evidence="4 10" id="KW-0808">Transferase</keyword>
<comment type="catalytic activity">
    <reaction evidence="10">
        <text>Mur2Ac(oyl-L-Ala-gamma-D-Glu-L-Lys-D-Ala-D-Ala)-di-trans,octa-cis-undecaprenyl diphosphate + UDP-N-acetyl-alpha-D-glucosamine = beta-D-GlcNAc-(1-&gt;4)-Mur2Ac(oyl-L-Ala-gamma-D-Glu-L-Lys-D-Ala-D-Ala)-di-trans,octa-cis-undecaprenyl diphosphate + UDP + H(+)</text>
        <dbReference type="Rhea" id="RHEA:23192"/>
        <dbReference type="ChEBI" id="CHEBI:15378"/>
        <dbReference type="ChEBI" id="CHEBI:57705"/>
        <dbReference type="ChEBI" id="CHEBI:58223"/>
        <dbReference type="ChEBI" id="CHEBI:60032"/>
        <dbReference type="ChEBI" id="CHEBI:60033"/>
        <dbReference type="EC" id="2.4.1.227"/>
    </reaction>
</comment>
<evidence type="ECO:0000256" key="2">
    <source>
        <dbReference type="ARBA" id="ARBA00022618"/>
    </source>
</evidence>
<keyword evidence="8 10" id="KW-0131">Cell cycle</keyword>
<dbReference type="GO" id="GO:0051301">
    <property type="term" value="P:cell division"/>
    <property type="evidence" value="ECO:0007669"/>
    <property type="project" value="UniProtKB-KW"/>
</dbReference>
<keyword evidence="3 10" id="KW-0328">Glycosyltransferase</keyword>
<dbReference type="GO" id="GO:0071555">
    <property type="term" value="P:cell wall organization"/>
    <property type="evidence" value="ECO:0007669"/>
    <property type="project" value="UniProtKB-KW"/>
</dbReference>
<protein>
    <recommendedName>
        <fullName evidence="10">UDP-N-acetylglucosamine--N-acetylmuramyl-(pentapeptide) pyrophosphoryl-undecaprenol N-acetylglucosamine transferase</fullName>
        <ecNumber evidence="10">2.4.1.227</ecNumber>
    </recommendedName>
    <alternativeName>
        <fullName evidence="10">Undecaprenyl-PP-MurNAc-pentapeptide-UDPGlcNAc GlcNAc transferase</fullName>
    </alternativeName>
</protein>
<gene>
    <name evidence="10 13" type="primary">murG</name>
    <name evidence="13" type="ORF">NtB2_00773</name>
</gene>
<feature type="domain" description="Glycosyl transferase family 28 C-terminal" evidence="12">
    <location>
        <begin position="182"/>
        <end position="348"/>
    </location>
</feature>
<name>A0A2R5HF18_9LACT</name>
<dbReference type="Proteomes" id="UP000245021">
    <property type="component" value="Unassembled WGS sequence"/>
</dbReference>
<dbReference type="GO" id="GO:0005886">
    <property type="term" value="C:plasma membrane"/>
    <property type="evidence" value="ECO:0007669"/>
    <property type="project" value="UniProtKB-SubCell"/>
</dbReference>
<dbReference type="RefSeq" id="WP_109245627.1">
    <property type="nucleotide sequence ID" value="NZ_BFFO01000004.1"/>
</dbReference>
<feature type="binding site" evidence="10">
    <location>
        <position position="124"/>
    </location>
    <ligand>
        <name>UDP-N-acetyl-alpha-D-glucosamine</name>
        <dbReference type="ChEBI" id="CHEBI:57705"/>
    </ligand>
</feature>
<comment type="function">
    <text evidence="10">Cell wall formation. Catalyzes the transfer of a GlcNAc subunit on undecaprenyl-pyrophosphoryl-MurNAc-pentapeptide (lipid intermediate I) to form undecaprenyl-pyrophosphoryl-MurNAc-(pentapeptide)GlcNAc (lipid intermediate II).</text>
</comment>
<keyword evidence="7 10" id="KW-0472">Membrane</keyword>
<keyword evidence="5 10" id="KW-0133">Cell shape</keyword>
<proteinExistence type="inferred from homology"/>
<feature type="binding site" evidence="10">
    <location>
        <position position="189"/>
    </location>
    <ligand>
        <name>UDP-N-acetyl-alpha-D-glucosamine</name>
        <dbReference type="ChEBI" id="CHEBI:57705"/>
    </ligand>
</feature>